<dbReference type="PANTHER" id="PTHR13408">
    <property type="entry name" value="DNA-DIRECTED RNA POLYMERASE III"/>
    <property type="match status" value="1"/>
</dbReference>
<dbReference type="OrthoDB" id="5836119at2759"/>
<feature type="compositionally biased region" description="Acidic residues" evidence="5">
    <location>
        <begin position="287"/>
        <end position="303"/>
    </location>
</feature>
<keyword evidence="3" id="KW-0804">Transcription</keyword>
<proteinExistence type="predicted"/>
<feature type="region of interest" description="Disordered" evidence="5">
    <location>
        <begin position="236"/>
        <end position="303"/>
    </location>
</feature>
<dbReference type="EMBL" id="MCFD01000107">
    <property type="protein sequence ID" value="ORX64288.1"/>
    <property type="molecule type" value="Genomic_DNA"/>
</dbReference>
<dbReference type="GO" id="GO:0042797">
    <property type="term" value="P:tRNA transcription by RNA polymerase III"/>
    <property type="evidence" value="ECO:0007669"/>
    <property type="project" value="TreeGrafter"/>
</dbReference>
<dbReference type="GeneID" id="63808188"/>
<accession>A0A1Y1VSM2</accession>
<dbReference type="GO" id="GO:0005666">
    <property type="term" value="C:RNA polymerase III complex"/>
    <property type="evidence" value="ECO:0007669"/>
    <property type="project" value="InterPro"/>
</dbReference>
<feature type="region of interest" description="Disordered" evidence="5">
    <location>
        <begin position="1"/>
        <end position="164"/>
    </location>
</feature>
<dbReference type="GO" id="GO:0003677">
    <property type="term" value="F:DNA binding"/>
    <property type="evidence" value="ECO:0007669"/>
    <property type="project" value="InterPro"/>
</dbReference>
<keyword evidence="7" id="KW-1185">Reference proteome</keyword>
<evidence type="ECO:0000256" key="2">
    <source>
        <dbReference type="ARBA" id="ARBA00022478"/>
    </source>
</evidence>
<feature type="compositionally biased region" description="Basic and acidic residues" evidence="5">
    <location>
        <begin position="236"/>
        <end position="259"/>
    </location>
</feature>
<evidence type="ECO:0000256" key="4">
    <source>
        <dbReference type="ARBA" id="ARBA00023242"/>
    </source>
</evidence>
<keyword evidence="4" id="KW-0539">Nucleus</keyword>
<evidence type="ECO:0000256" key="1">
    <source>
        <dbReference type="ARBA" id="ARBA00004123"/>
    </source>
</evidence>
<keyword evidence="2" id="KW-0240">DNA-directed RNA polymerase</keyword>
<evidence type="ECO:0000256" key="5">
    <source>
        <dbReference type="SAM" id="MobiDB-lite"/>
    </source>
</evidence>
<dbReference type="AlphaFoldDB" id="A0A1Y1VSM2"/>
<dbReference type="RefSeq" id="XP_040739222.1">
    <property type="nucleotide sequence ID" value="XM_040891540.1"/>
</dbReference>
<sequence length="375" mass="40693">MPDAPKKPEAPRRGRGVVRGRGGMPTGRLGSFRPTITGNTRATSSGSVSSSSGSALVFKPKTQVQRHKKEAPAPSLLASAPKREHKPHGPARGAERGRGRGRGRVELIQTVSGPFAQGPAMISSTSRRGGAGGFSGVLAPGMPKSENPNVDEPAQTDLSDPNAPVLLLTDHNEEITEDFDVQTEEMALKAAEEMRALKLDNNTAEVFSGEKLLVWQLPAMPEFELTAEVVERRERERLERRDERRRKREAEQKKTEDVKPSMAELEAGEPIDVEDKPVDDKPIDDKPDTEEETVEESDSEDSSLLDGRVGTLVVLKSGAVKLKIGQDLLLDVSLGADCQFFRGLMALDTKGSNSAFVLGNIDEQLVCTPDLENML</sequence>
<comment type="caution">
    <text evidence="6">The sequence shown here is derived from an EMBL/GenBank/DDBJ whole genome shotgun (WGS) entry which is preliminary data.</text>
</comment>
<feature type="compositionally biased region" description="Basic and acidic residues" evidence="5">
    <location>
        <begin position="1"/>
        <end position="12"/>
    </location>
</feature>
<evidence type="ECO:0000313" key="6">
    <source>
        <dbReference type="EMBL" id="ORX64288.1"/>
    </source>
</evidence>
<dbReference type="Proteomes" id="UP000193922">
    <property type="component" value="Unassembled WGS sequence"/>
</dbReference>
<gene>
    <name evidence="6" type="ORF">DL89DRAFT_326894</name>
</gene>
<reference evidence="6 7" key="1">
    <citation type="submission" date="2016-07" db="EMBL/GenBank/DDBJ databases">
        <title>Pervasive Adenine N6-methylation of Active Genes in Fungi.</title>
        <authorList>
            <consortium name="DOE Joint Genome Institute"/>
            <person name="Mondo S.J."/>
            <person name="Dannebaum R.O."/>
            <person name="Kuo R.C."/>
            <person name="Labutti K."/>
            <person name="Haridas S."/>
            <person name="Kuo A."/>
            <person name="Salamov A."/>
            <person name="Ahrendt S.R."/>
            <person name="Lipzen A."/>
            <person name="Sullivan W."/>
            <person name="Andreopoulos W.B."/>
            <person name="Clum A."/>
            <person name="Lindquist E."/>
            <person name="Daum C."/>
            <person name="Ramamoorthy G.K."/>
            <person name="Gryganskyi A."/>
            <person name="Culley D."/>
            <person name="Magnuson J.K."/>
            <person name="James T.Y."/>
            <person name="O'Malley M.A."/>
            <person name="Stajich J.E."/>
            <person name="Spatafora J.W."/>
            <person name="Visel A."/>
            <person name="Grigoriev I.V."/>
        </authorList>
    </citation>
    <scope>NUCLEOTIDE SEQUENCE [LARGE SCALE GENOMIC DNA]</scope>
    <source>
        <strain evidence="6 7">ATCC 12442</strain>
    </source>
</reference>
<organism evidence="6 7">
    <name type="scientific">Linderina pennispora</name>
    <dbReference type="NCBI Taxonomy" id="61395"/>
    <lineage>
        <taxon>Eukaryota</taxon>
        <taxon>Fungi</taxon>
        <taxon>Fungi incertae sedis</taxon>
        <taxon>Zoopagomycota</taxon>
        <taxon>Kickxellomycotina</taxon>
        <taxon>Kickxellomycetes</taxon>
        <taxon>Kickxellales</taxon>
        <taxon>Kickxellaceae</taxon>
        <taxon>Linderina</taxon>
    </lineage>
</organism>
<evidence type="ECO:0008006" key="8">
    <source>
        <dbReference type="Google" id="ProtNLM"/>
    </source>
</evidence>
<dbReference type="InterPro" id="IPR007811">
    <property type="entry name" value="RPC4"/>
</dbReference>
<evidence type="ECO:0000256" key="3">
    <source>
        <dbReference type="ARBA" id="ARBA00023163"/>
    </source>
</evidence>
<dbReference type="Pfam" id="PF05132">
    <property type="entry name" value="RNA_pol_Rpc4"/>
    <property type="match status" value="1"/>
</dbReference>
<name>A0A1Y1VSM2_9FUNG</name>
<comment type="subcellular location">
    <subcellularLocation>
        <location evidence="1">Nucleus</location>
    </subcellularLocation>
</comment>
<protein>
    <recommendedName>
        <fullName evidence="8">RNA polymerase III RPC4-domain-containing protein</fullName>
    </recommendedName>
</protein>
<feature type="compositionally biased region" description="Low complexity" evidence="5">
    <location>
        <begin position="44"/>
        <end position="54"/>
    </location>
</feature>
<dbReference type="STRING" id="61395.A0A1Y1VSM2"/>
<feature type="compositionally biased region" description="Basic and acidic residues" evidence="5">
    <location>
        <begin position="273"/>
        <end position="286"/>
    </location>
</feature>
<feature type="compositionally biased region" description="Polar residues" evidence="5">
    <location>
        <begin position="34"/>
        <end position="43"/>
    </location>
</feature>
<dbReference type="PANTHER" id="PTHR13408:SF0">
    <property type="entry name" value="DNA-DIRECTED RNA POLYMERASE III SUBUNIT RPC4"/>
    <property type="match status" value="1"/>
</dbReference>
<evidence type="ECO:0000313" key="7">
    <source>
        <dbReference type="Proteomes" id="UP000193922"/>
    </source>
</evidence>